<evidence type="ECO:0000256" key="1">
    <source>
        <dbReference type="SAM" id="SignalP"/>
    </source>
</evidence>
<feature type="chain" id="PRO_5001863923" evidence="1">
    <location>
        <begin position="24"/>
        <end position="125"/>
    </location>
</feature>
<dbReference type="Pfam" id="PF24996">
    <property type="entry name" value="NANM"/>
    <property type="match status" value="1"/>
</dbReference>
<protein>
    <submittedName>
        <fullName evidence="2">Sialic acid-induced transmembrane protein YjhT possible mutarotase</fullName>
    </submittedName>
</protein>
<keyword evidence="1" id="KW-0732">Signal</keyword>
<evidence type="ECO:0000313" key="3">
    <source>
        <dbReference type="Proteomes" id="UP000029224"/>
    </source>
</evidence>
<proteinExistence type="predicted"/>
<feature type="signal peptide" evidence="1">
    <location>
        <begin position="1"/>
        <end position="23"/>
    </location>
</feature>
<keyword evidence="2" id="KW-0812">Transmembrane</keyword>
<reference evidence="2 3" key="1">
    <citation type="submission" date="2014-09" db="EMBL/GenBank/DDBJ databases">
        <title>Vibrio maritimus JCM 19240. (C210) whole genome shotgun sequence.</title>
        <authorList>
            <person name="Sawabe T."/>
            <person name="Meirelles P."/>
            <person name="Nakanishi M."/>
            <person name="Sayaka M."/>
            <person name="Hattori M."/>
            <person name="Ohkuma M."/>
        </authorList>
    </citation>
    <scope>NUCLEOTIDE SEQUENCE [LARGE SCALE GENOMIC DNA]</scope>
    <source>
        <strain evidence="2 3">JCM 19240</strain>
    </source>
</reference>
<gene>
    <name evidence="2" type="ORF">JCM19240_4721</name>
</gene>
<sequence length="125" mass="13039">MNIRKMVTLVGLSTLLVSAVATAKDAWPDLPQGIKSGVSAQIGNKLYAGLGSSGQAFYMLDTTRPELGWQQLSDFIGPARNGATATAIGSKIYVFGGAGKTSLTPSLPSFLTQFTSLIPFQTVGV</sequence>
<keyword evidence="3" id="KW-1185">Reference proteome</keyword>
<dbReference type="InterPro" id="IPR015915">
    <property type="entry name" value="Kelch-typ_b-propeller"/>
</dbReference>
<dbReference type="AlphaFoldDB" id="A0A090T752"/>
<dbReference type="EMBL" id="BBMT01000008">
    <property type="protein sequence ID" value="GAL35786.1"/>
    <property type="molecule type" value="Genomic_DNA"/>
</dbReference>
<keyword evidence="2" id="KW-0472">Membrane</keyword>
<accession>A0A090T752</accession>
<dbReference type="Proteomes" id="UP000029224">
    <property type="component" value="Unassembled WGS sequence"/>
</dbReference>
<name>A0A090T752_9VIBR</name>
<evidence type="ECO:0000313" key="2">
    <source>
        <dbReference type="EMBL" id="GAL35786.1"/>
    </source>
</evidence>
<reference evidence="2 3" key="2">
    <citation type="submission" date="2014-09" db="EMBL/GenBank/DDBJ databases">
        <authorList>
            <consortium name="NBRP consortium"/>
            <person name="Sawabe T."/>
            <person name="Meirelles P."/>
            <person name="Nakanishi M."/>
            <person name="Sayaka M."/>
            <person name="Hattori M."/>
            <person name="Ohkuma M."/>
        </authorList>
    </citation>
    <scope>NUCLEOTIDE SEQUENCE [LARGE SCALE GENOMIC DNA]</scope>
    <source>
        <strain evidence="2 3">JCM 19240</strain>
    </source>
</reference>
<organism evidence="2 3">
    <name type="scientific">Vibrio maritimus</name>
    <dbReference type="NCBI Taxonomy" id="990268"/>
    <lineage>
        <taxon>Bacteria</taxon>
        <taxon>Pseudomonadati</taxon>
        <taxon>Pseudomonadota</taxon>
        <taxon>Gammaproteobacteria</taxon>
        <taxon>Vibrionales</taxon>
        <taxon>Vibrionaceae</taxon>
        <taxon>Vibrio</taxon>
    </lineage>
</organism>
<dbReference type="Gene3D" id="2.120.10.80">
    <property type="entry name" value="Kelch-type beta propeller"/>
    <property type="match status" value="1"/>
</dbReference>
<comment type="caution">
    <text evidence="2">The sequence shown here is derived from an EMBL/GenBank/DDBJ whole genome shotgun (WGS) entry which is preliminary data.</text>
</comment>
<dbReference type="SUPFAM" id="SSF117281">
    <property type="entry name" value="Kelch motif"/>
    <property type="match status" value="1"/>
</dbReference>
<dbReference type="InterPro" id="IPR056734">
    <property type="entry name" value="NANM"/>
</dbReference>